<keyword evidence="2" id="KW-1185">Reference proteome</keyword>
<name>A0ABD1RKE7_9LAMI</name>
<proteinExistence type="predicted"/>
<evidence type="ECO:0000313" key="2">
    <source>
        <dbReference type="Proteomes" id="UP001604277"/>
    </source>
</evidence>
<reference evidence="2" key="1">
    <citation type="submission" date="2024-07" db="EMBL/GenBank/DDBJ databases">
        <title>Two chromosome-level genome assemblies of Korean endemic species Abeliophyllum distichum and Forsythia ovata (Oleaceae).</title>
        <authorList>
            <person name="Jang H."/>
        </authorList>
    </citation>
    <scope>NUCLEOTIDE SEQUENCE [LARGE SCALE GENOMIC DNA]</scope>
</reference>
<dbReference type="Proteomes" id="UP001604277">
    <property type="component" value="Unassembled WGS sequence"/>
</dbReference>
<organism evidence="1 2">
    <name type="scientific">Forsythia ovata</name>
    <dbReference type="NCBI Taxonomy" id="205694"/>
    <lineage>
        <taxon>Eukaryota</taxon>
        <taxon>Viridiplantae</taxon>
        <taxon>Streptophyta</taxon>
        <taxon>Embryophyta</taxon>
        <taxon>Tracheophyta</taxon>
        <taxon>Spermatophyta</taxon>
        <taxon>Magnoliopsida</taxon>
        <taxon>eudicotyledons</taxon>
        <taxon>Gunneridae</taxon>
        <taxon>Pentapetalae</taxon>
        <taxon>asterids</taxon>
        <taxon>lamiids</taxon>
        <taxon>Lamiales</taxon>
        <taxon>Oleaceae</taxon>
        <taxon>Forsythieae</taxon>
        <taxon>Forsythia</taxon>
    </lineage>
</organism>
<evidence type="ECO:0000313" key="1">
    <source>
        <dbReference type="EMBL" id="KAL2488875.1"/>
    </source>
</evidence>
<sequence length="161" mass="18263">MLGNVFNQIELEKAKNVFLKDRCSKGCKLKIVWMDIGTASSDMHHHKLGVHDHLTKDKLDPTVLGKLSSLSAVAAALVYKYWTPTWAKATDNTDLPELLKLAEMNTYRSHVLNCELYKVLVMKIDELHSTVVGAKDIDELRTKNKILRSKLAVSEYVRRKA</sequence>
<comment type="caution">
    <text evidence="1">The sequence shown here is derived from an EMBL/GenBank/DDBJ whole genome shotgun (WGS) entry which is preliminary data.</text>
</comment>
<gene>
    <name evidence="1" type="ORF">Fot_42167</name>
</gene>
<accession>A0ABD1RKE7</accession>
<dbReference type="EMBL" id="JBFOLJ010000012">
    <property type="protein sequence ID" value="KAL2488875.1"/>
    <property type="molecule type" value="Genomic_DNA"/>
</dbReference>
<protein>
    <submittedName>
        <fullName evidence="1">Uncharacterized protein</fullName>
    </submittedName>
</protein>
<dbReference type="AlphaFoldDB" id="A0ABD1RKE7"/>